<evidence type="ECO:0000313" key="2">
    <source>
        <dbReference type="EMBL" id="OGC83621.1"/>
    </source>
</evidence>
<comment type="caution">
    <text evidence="2">The sequence shown here is derived from an EMBL/GenBank/DDBJ whole genome shotgun (WGS) entry which is preliminary data.</text>
</comment>
<keyword evidence="1" id="KW-1133">Transmembrane helix</keyword>
<name>A0A1F4XPF8_9BACT</name>
<evidence type="ECO:0008006" key="4">
    <source>
        <dbReference type="Google" id="ProtNLM"/>
    </source>
</evidence>
<organism evidence="2 3">
    <name type="scientific">Candidatus Adlerbacteria bacterium RIFCSPHIGHO2_02_FULL_52_17</name>
    <dbReference type="NCBI Taxonomy" id="1797240"/>
    <lineage>
        <taxon>Bacteria</taxon>
        <taxon>Candidatus Adleribacteriota</taxon>
    </lineage>
</organism>
<feature type="transmembrane region" description="Helical" evidence="1">
    <location>
        <begin position="70"/>
        <end position="90"/>
    </location>
</feature>
<dbReference type="STRING" id="1797240.A3D68_00355"/>
<gene>
    <name evidence="2" type="ORF">A3D68_00355</name>
</gene>
<keyword evidence="1" id="KW-0472">Membrane</keyword>
<dbReference type="EMBL" id="MEWU01000014">
    <property type="protein sequence ID" value="OGC83621.1"/>
    <property type="molecule type" value="Genomic_DNA"/>
</dbReference>
<dbReference type="AlphaFoldDB" id="A0A1F4XPF8"/>
<dbReference type="Proteomes" id="UP000177564">
    <property type="component" value="Unassembled WGS sequence"/>
</dbReference>
<feature type="transmembrane region" description="Helical" evidence="1">
    <location>
        <begin position="44"/>
        <end position="64"/>
    </location>
</feature>
<protein>
    <recommendedName>
        <fullName evidence="4">PrgI family protein</fullName>
    </recommendedName>
</protein>
<dbReference type="Pfam" id="PF12666">
    <property type="entry name" value="PrgI"/>
    <property type="match status" value="1"/>
</dbReference>
<accession>A0A1F4XPF8</accession>
<feature type="transmembrane region" description="Helical" evidence="1">
    <location>
        <begin position="20"/>
        <end position="39"/>
    </location>
</feature>
<dbReference type="InterPro" id="IPR024414">
    <property type="entry name" value="Uncharacterised_PrgI"/>
</dbReference>
<keyword evidence="1" id="KW-0812">Transmembrane</keyword>
<evidence type="ECO:0000256" key="1">
    <source>
        <dbReference type="SAM" id="Phobius"/>
    </source>
</evidence>
<sequence>MARYQVPQFIEVEDKIFGPLTFKQFIYLAGGGGLSLAFFTLLPFWLAVIFIIPVAVFAAALAFYEVNGRPFIVVLEHAFGYLLGNKLYLWRPRTTKPFAKQGPAAASQQPLLPVPKLSESRLKDLAWSLNIKDRATMGIAENKVRTGFEI</sequence>
<proteinExistence type="predicted"/>
<reference evidence="2 3" key="1">
    <citation type="journal article" date="2016" name="Nat. Commun.">
        <title>Thousands of microbial genomes shed light on interconnected biogeochemical processes in an aquifer system.</title>
        <authorList>
            <person name="Anantharaman K."/>
            <person name="Brown C.T."/>
            <person name="Hug L.A."/>
            <person name="Sharon I."/>
            <person name="Castelle C.J."/>
            <person name="Probst A.J."/>
            <person name="Thomas B.C."/>
            <person name="Singh A."/>
            <person name="Wilkins M.J."/>
            <person name="Karaoz U."/>
            <person name="Brodie E.L."/>
            <person name="Williams K.H."/>
            <person name="Hubbard S.S."/>
            <person name="Banfield J.F."/>
        </authorList>
    </citation>
    <scope>NUCLEOTIDE SEQUENCE [LARGE SCALE GENOMIC DNA]</scope>
</reference>
<evidence type="ECO:0000313" key="3">
    <source>
        <dbReference type="Proteomes" id="UP000177564"/>
    </source>
</evidence>